<dbReference type="InterPro" id="IPR028257">
    <property type="entry name" value="CEP126"/>
</dbReference>
<accession>A0ABM0IW51</accession>
<feature type="region of interest" description="Disordered" evidence="2">
    <location>
        <begin position="987"/>
        <end position="1013"/>
    </location>
</feature>
<protein>
    <submittedName>
        <fullName evidence="4">Centrosomal protein of 126 kDa isoform X2</fullName>
    </submittedName>
</protein>
<name>A0ABM0IW51_ECHTE</name>
<feature type="region of interest" description="Disordered" evidence="2">
    <location>
        <begin position="728"/>
        <end position="760"/>
    </location>
</feature>
<dbReference type="RefSeq" id="XP_004709121.2">
    <property type="nucleotide sequence ID" value="XM_004709064.2"/>
</dbReference>
<dbReference type="PANTHER" id="PTHR31191:SF4">
    <property type="entry name" value="CENTROSOMAL PROTEIN OF 126 KDA"/>
    <property type="match status" value="1"/>
</dbReference>
<evidence type="ECO:0000256" key="1">
    <source>
        <dbReference type="SAM" id="Coils"/>
    </source>
</evidence>
<feature type="compositionally biased region" description="Basic and acidic residues" evidence="2">
    <location>
        <begin position="746"/>
        <end position="755"/>
    </location>
</feature>
<sequence length="1120" mass="125854">MLAGRPGARSAVADLGADSSEPRGRAPLSPRPGGGRHRPGAYLDMKFHLDKNLEEERQILLQQQKLCRNRARKYFVESNRRKKAFEEKRKEQEEREHQIREQILQQRKQKFEEATERFQRAHIPLSQRRRTVFKKIVPPLEEALKQIQGSSLKSELNLPTPHRSAVNWRGIDSALPSVMSNSDHKHQVHHLSKINYDKEMKENCRANLTSIKDAFQLELEETQKLLEDQHLDSLQKFCDEVNQIANSESLSSMDSLEAGEREQIYLTLSKDHSTSGRQDSISLGSTNLQSTNLSCFDEDKLSFSKTQHINNWLINLDDPNTQTVTSFSDMFNKPNALPSGECPNSAGENTPILSSAVERTANTANNPVAFVHSPRFFAHNKKNGKTSEASTGSSSGTFKMESPFVTESPNLKFNKSWARPDSPAREVATFLDQEKYSELTQQNSATSVHTSYVPVATPLVLPPTAQSARPLPKDRVHIREIDPVQCSDKLDDLKDIKNENMHHFNNNKEELPLFIDDIQAAYMPHNPDSKNKTQKTTETLSTVMSNDTVSFQKKMKYNIHDRNGVSFLKSILKKESKYDHHYFEALMMNQDCRFGYQKAAAIRDSIELRKEKGKGADIQKTIKRLRWFDDADNMANNAEENHSRGTRAPEQWGQQLYTQMKSGVAGNITGVPSSAVNVLDRKRPTDNSVTENVTLGGSEADHVPSNCVLVPSGCNFAKQAWLASKKEESKPLAHSGDSTIQNVAKPQKDGADVSRRTRSAKVQSGLYTNRRGTVVQPHSASKAKSFIQTQGKLMVPHPPPKPTTNIRSGKNVKISQCQSVMPENSQNVAHNCFNSKYVHPVEHRFNPWTRGSSPPLSDACSNKVTVIPLLPSPCGSECQTLAKINHSSSIQMVAHQDGKSYCTQRCPVFEESKHKSFKTLKTTGEESVPLWKRGHNILGQNERTADSTVPRRKQIVENKQKGLLELKRQNSGFLGHKYSEQIHNSEQNLQISSSEAKQNTKGTSNNEEVSDSTSEFLMAENLVKISVPEDEILAVMNSKQLQKPNLAVNNTQRPNMCALSAEEQKILQSLNHLNERLHYMQETVCKNPPINNILQMIPLLNSQPQARSSPAATGSRLQRK</sequence>
<keyword evidence="3" id="KW-1185">Reference proteome</keyword>
<evidence type="ECO:0000256" key="2">
    <source>
        <dbReference type="SAM" id="MobiDB-lite"/>
    </source>
</evidence>
<evidence type="ECO:0000313" key="3">
    <source>
        <dbReference type="Proteomes" id="UP000694863"/>
    </source>
</evidence>
<evidence type="ECO:0000313" key="4">
    <source>
        <dbReference type="RefSeq" id="XP_004709121.2"/>
    </source>
</evidence>
<proteinExistence type="predicted"/>
<organism evidence="3 4">
    <name type="scientific">Echinops telfairi</name>
    <name type="common">Lesser hedgehog tenrec</name>
    <dbReference type="NCBI Taxonomy" id="9371"/>
    <lineage>
        <taxon>Eukaryota</taxon>
        <taxon>Metazoa</taxon>
        <taxon>Chordata</taxon>
        <taxon>Craniata</taxon>
        <taxon>Vertebrata</taxon>
        <taxon>Euteleostomi</taxon>
        <taxon>Mammalia</taxon>
        <taxon>Eutheria</taxon>
        <taxon>Afrotheria</taxon>
        <taxon>Tenrecidae</taxon>
        <taxon>Tenrecinae</taxon>
        <taxon>Echinops</taxon>
    </lineage>
</organism>
<feature type="coiled-coil region" evidence="1">
    <location>
        <begin position="75"/>
        <end position="109"/>
    </location>
</feature>
<feature type="region of interest" description="Disordered" evidence="2">
    <location>
        <begin position="1"/>
        <end position="41"/>
    </location>
</feature>
<dbReference type="Proteomes" id="UP000694863">
    <property type="component" value="Unplaced"/>
</dbReference>
<keyword evidence="1" id="KW-0175">Coiled coil</keyword>
<reference evidence="4" key="1">
    <citation type="submission" date="2025-08" db="UniProtKB">
        <authorList>
            <consortium name="RefSeq"/>
        </authorList>
    </citation>
    <scope>IDENTIFICATION</scope>
</reference>
<dbReference type="PANTHER" id="PTHR31191">
    <property type="entry name" value="CENTROSOMAL PROTEIN CEP126"/>
    <property type="match status" value="1"/>
</dbReference>
<dbReference type="GeneID" id="101656811"/>
<dbReference type="Pfam" id="PF15352">
    <property type="entry name" value="K1377"/>
    <property type="match status" value="1"/>
</dbReference>
<gene>
    <name evidence="4" type="primary">CEP126</name>
</gene>